<dbReference type="InterPro" id="IPR036439">
    <property type="entry name" value="Dockerin_dom_sf"/>
</dbReference>
<feature type="region of interest" description="Disordered" evidence="11">
    <location>
        <begin position="251"/>
        <end position="276"/>
    </location>
</feature>
<evidence type="ECO:0000313" key="16">
    <source>
        <dbReference type="EMBL" id="PQQ67634.1"/>
    </source>
</evidence>
<dbReference type="Pfam" id="PF00404">
    <property type="entry name" value="Dockerin_1"/>
    <property type="match status" value="1"/>
</dbReference>
<feature type="active site" description="Proton donor" evidence="10">
    <location>
        <position position="143"/>
    </location>
</feature>
<dbReference type="InterPro" id="IPR013320">
    <property type="entry name" value="ConA-like_dom_sf"/>
</dbReference>
<dbReference type="KEGG" id="hsc:HVS_09205"/>
<name>A0A2K9EEV5_9FIRM</name>
<dbReference type="PANTHER" id="PTHR31062">
    <property type="entry name" value="XYLOGLUCAN ENDOTRANSGLUCOSYLASE/HYDROLASE PROTEIN 8-RELATED"/>
    <property type="match status" value="1"/>
</dbReference>
<dbReference type="GO" id="GO:0000272">
    <property type="term" value="P:polysaccharide catabolic process"/>
    <property type="evidence" value="ECO:0007669"/>
    <property type="project" value="InterPro"/>
</dbReference>
<evidence type="ECO:0000313" key="18">
    <source>
        <dbReference type="Proteomes" id="UP000239720"/>
    </source>
</evidence>
<evidence type="ECO:0000256" key="4">
    <source>
        <dbReference type="ARBA" id="ARBA00014569"/>
    </source>
</evidence>
<evidence type="ECO:0000256" key="12">
    <source>
        <dbReference type="SAM" id="SignalP"/>
    </source>
</evidence>
<keyword evidence="12" id="KW-0732">Signal</keyword>
<evidence type="ECO:0000256" key="3">
    <source>
        <dbReference type="ARBA" id="ARBA00012690"/>
    </source>
</evidence>
<evidence type="ECO:0000259" key="13">
    <source>
        <dbReference type="PROSITE" id="PS51762"/>
    </source>
</evidence>
<dbReference type="OrthoDB" id="9809583at2"/>
<feature type="domain" description="GH16" evidence="13">
    <location>
        <begin position="22"/>
        <end position="251"/>
    </location>
</feature>
<comment type="catalytic activity">
    <reaction evidence="1">
        <text>Hydrolysis of (1-&gt;4)-beta-D-glucosidic linkages in beta-D-glucans containing (1-&gt;3)- and (1-&gt;4)-bonds.</text>
        <dbReference type="EC" id="3.2.1.73"/>
    </reaction>
</comment>
<organism evidence="15 17">
    <name type="scientific">Acetivibrio saccincola</name>
    <dbReference type="NCBI Taxonomy" id="1677857"/>
    <lineage>
        <taxon>Bacteria</taxon>
        <taxon>Bacillati</taxon>
        <taxon>Bacillota</taxon>
        <taxon>Clostridia</taxon>
        <taxon>Eubacteriales</taxon>
        <taxon>Oscillospiraceae</taxon>
        <taxon>Acetivibrio</taxon>
    </lineage>
</organism>
<evidence type="ECO:0000256" key="10">
    <source>
        <dbReference type="PIRSR" id="PIRSR608264-1"/>
    </source>
</evidence>
<dbReference type="CDD" id="cd14256">
    <property type="entry name" value="Dockerin_I"/>
    <property type="match status" value="1"/>
</dbReference>
<dbReference type="InterPro" id="IPR008263">
    <property type="entry name" value="GH16_AS"/>
</dbReference>
<dbReference type="InterPro" id="IPR018247">
    <property type="entry name" value="EF_Hand_1_Ca_BS"/>
</dbReference>
<dbReference type="InterPro" id="IPR002105">
    <property type="entry name" value="Dockerin_1_rpt"/>
</dbReference>
<comment type="similarity">
    <text evidence="2">Belongs to the glycosyl hydrolase 16 family.</text>
</comment>
<dbReference type="Pfam" id="PF00722">
    <property type="entry name" value="Glyco_hydro_16"/>
    <property type="match status" value="1"/>
</dbReference>
<evidence type="ECO:0000256" key="9">
    <source>
        <dbReference type="ARBA" id="ARBA00031665"/>
    </source>
</evidence>
<dbReference type="Proteomes" id="UP000239720">
    <property type="component" value="Unassembled WGS sequence"/>
</dbReference>
<evidence type="ECO:0000256" key="8">
    <source>
        <dbReference type="ARBA" id="ARBA00029771"/>
    </source>
</evidence>
<dbReference type="EC" id="3.2.1.73" evidence="3"/>
<dbReference type="PROSITE" id="PS51762">
    <property type="entry name" value="GH16_2"/>
    <property type="match status" value="1"/>
</dbReference>
<evidence type="ECO:0000256" key="1">
    <source>
        <dbReference type="ARBA" id="ARBA00000481"/>
    </source>
</evidence>
<dbReference type="NCBIfam" id="NF047856">
    <property type="entry name" value="BGlucanaseBglS"/>
    <property type="match status" value="1"/>
</dbReference>
<feature type="signal peptide" evidence="12">
    <location>
        <begin position="1"/>
        <end position="22"/>
    </location>
</feature>
<keyword evidence="5 15" id="KW-0378">Hydrolase</keyword>
<dbReference type="PROSITE" id="PS00018">
    <property type="entry name" value="EF_HAND_1"/>
    <property type="match status" value="1"/>
</dbReference>
<dbReference type="EMBL" id="NEMB01000003">
    <property type="protein sequence ID" value="PQQ67634.1"/>
    <property type="molecule type" value="Genomic_DNA"/>
</dbReference>
<dbReference type="CDD" id="cd02175">
    <property type="entry name" value="GH16_lichenase"/>
    <property type="match status" value="1"/>
</dbReference>
<feature type="active site" description="Nucleophile" evidence="10">
    <location>
        <position position="139"/>
    </location>
</feature>
<dbReference type="Gene3D" id="1.10.1330.10">
    <property type="entry name" value="Dockerin domain"/>
    <property type="match status" value="1"/>
</dbReference>
<gene>
    <name evidence="15" type="primary">licB2</name>
    <name evidence="16" type="ORF">B9R14_13320</name>
    <name evidence="15" type="ORF">HVS_09205</name>
</gene>
<keyword evidence="17" id="KW-1185">Reference proteome</keyword>
<dbReference type="SUPFAM" id="SSF63446">
    <property type="entry name" value="Type I dockerin domain"/>
    <property type="match status" value="1"/>
</dbReference>
<evidence type="ECO:0000256" key="7">
    <source>
        <dbReference type="ARBA" id="ARBA00029722"/>
    </source>
</evidence>
<evidence type="ECO:0000313" key="17">
    <source>
        <dbReference type="Proteomes" id="UP000233534"/>
    </source>
</evidence>
<feature type="compositionally biased region" description="Pro residues" evidence="11">
    <location>
        <begin position="254"/>
        <end position="266"/>
    </location>
</feature>
<sequence length="333" mass="38275">MVKKSFSSFLLVSVLLCTFIFAFSTNVFSSKPMTTTYFESDFSRHDANIWEKADWDNGDVFNCMWRPSQVTVGNGKMILTLDKDYDPSHEYPYKSGEYRTTSYFGYGYFEVRMKPAKNPGIVSSFFTYTGPWDGDPWDEIDIEFLGKDTTMVQFNWWKDGKGGNEYYHHLGFDASQSFNTYGFDWKPDSIDFYVNGVKVYTGYGNIPRTPGKIMMNLWPGRNVDEWLAPYDGRTPLMAEYEYVRYYPNGFPGNNPTPTPSPSPTPTPGSKGDINGDGVINTNDYVLLKRYILEEMDFPDYRQRQIADVNNDGVINTLDAALLSRYILEIIKSF</sequence>
<keyword evidence="6 15" id="KW-0326">Glycosidase</keyword>
<dbReference type="PRINTS" id="PR00737">
    <property type="entry name" value="GLHYDRLASE16"/>
</dbReference>
<dbReference type="InterPro" id="IPR016134">
    <property type="entry name" value="Dockerin_dom"/>
</dbReference>
<proteinExistence type="inferred from homology"/>
<evidence type="ECO:0000259" key="14">
    <source>
        <dbReference type="PROSITE" id="PS51766"/>
    </source>
</evidence>
<feature type="chain" id="PRO_5033312558" description="Beta-glucanase" evidence="12">
    <location>
        <begin position="23"/>
        <end position="333"/>
    </location>
</feature>
<dbReference type="AlphaFoldDB" id="A0A2K9EEV5"/>
<dbReference type="InterPro" id="IPR044791">
    <property type="entry name" value="Beta-glucanase/XTH"/>
</dbReference>
<dbReference type="RefSeq" id="WP_101301458.1">
    <property type="nucleotide sequence ID" value="NZ_CP025197.1"/>
</dbReference>
<dbReference type="EMBL" id="CP025197">
    <property type="protein sequence ID" value="AUG57745.1"/>
    <property type="molecule type" value="Genomic_DNA"/>
</dbReference>
<evidence type="ECO:0000313" key="15">
    <source>
        <dbReference type="EMBL" id="AUG57745.1"/>
    </source>
</evidence>
<dbReference type="Proteomes" id="UP000233534">
    <property type="component" value="Chromosome"/>
</dbReference>
<dbReference type="PROSITE" id="PS51766">
    <property type="entry name" value="DOCKERIN"/>
    <property type="match status" value="1"/>
</dbReference>
<reference evidence="16 18" key="2">
    <citation type="journal article" date="2018" name="Syst. Appl. Microbiol.">
        <title>Characterization and high-quality draft genome sequence of Herbivorax saccincola A7, an anaerobic, alkaliphilic, thermophilic, cellulolytic, and xylanolytic bacterium.</title>
        <authorList>
            <person name="Aikawa S."/>
            <person name="Baramee S."/>
            <person name="Sermsathanaswadi J."/>
            <person name="Thianheng P."/>
            <person name="Tachaapaikoon C."/>
            <person name="Shikata A."/>
            <person name="Waeonukul R."/>
            <person name="Pason P."/>
            <person name="Ratanakhanokchai K."/>
            <person name="Kosugi A."/>
        </authorList>
    </citation>
    <scope>NUCLEOTIDE SEQUENCE [LARGE SCALE GENOMIC DNA]</scope>
    <source>
        <strain evidence="16 18">A7</strain>
    </source>
</reference>
<protein>
    <recommendedName>
        <fullName evidence="4">Beta-glucanase</fullName>
        <ecNumber evidence="3">3.2.1.73</ecNumber>
    </recommendedName>
    <alternativeName>
        <fullName evidence="9">1,3-1,4-beta-D-glucan 4-glucanohydrolase</fullName>
    </alternativeName>
    <alternativeName>
        <fullName evidence="8">Endo-beta-1,3-1,4 glucanase</fullName>
    </alternativeName>
    <alternativeName>
        <fullName evidence="7">Lichenase</fullName>
    </alternativeName>
</protein>
<dbReference type="PROSITE" id="PS01034">
    <property type="entry name" value="GH16_1"/>
    <property type="match status" value="1"/>
</dbReference>
<reference evidence="15 17" key="1">
    <citation type="submission" date="2017-12" db="EMBL/GenBank/DDBJ databases">
        <title>Complete genome sequence of Herbivorax saccincola GGR1, a novel Cellulosome-producing hydrolytic bacterium in a thermophilic biogas plant, established by Illumina and Nanopore MinION sequencing.</title>
        <authorList>
            <person name="Pechtl A."/>
            <person name="Ruckert C."/>
            <person name="Koeck D.E."/>
            <person name="Maus I."/>
            <person name="Winkler A."/>
            <person name="Kalinowski J."/>
            <person name="Puhler A."/>
            <person name="Schwarz W.W."/>
            <person name="Zverlov V.V."/>
            <person name="Schluter A."/>
            <person name="Liebl W."/>
        </authorList>
    </citation>
    <scope>NUCLEOTIDE SEQUENCE [LARGE SCALE GENOMIC DNA]</scope>
    <source>
        <strain evidence="15">GGR1</strain>
        <strain evidence="17">SR1</strain>
    </source>
</reference>
<evidence type="ECO:0000256" key="2">
    <source>
        <dbReference type="ARBA" id="ARBA00006865"/>
    </source>
</evidence>
<evidence type="ECO:0000256" key="11">
    <source>
        <dbReference type="SAM" id="MobiDB-lite"/>
    </source>
</evidence>
<evidence type="ECO:0000256" key="6">
    <source>
        <dbReference type="ARBA" id="ARBA00023295"/>
    </source>
</evidence>
<dbReference type="GO" id="GO:0042972">
    <property type="term" value="F:licheninase activity"/>
    <property type="evidence" value="ECO:0007669"/>
    <property type="project" value="UniProtKB-EC"/>
</dbReference>
<dbReference type="InterPro" id="IPR000757">
    <property type="entry name" value="Beta-glucanase-like"/>
</dbReference>
<evidence type="ECO:0000256" key="5">
    <source>
        <dbReference type="ARBA" id="ARBA00022801"/>
    </source>
</evidence>
<dbReference type="InterPro" id="IPR008264">
    <property type="entry name" value="Beta_glucanase"/>
</dbReference>
<dbReference type="Gene3D" id="2.60.120.200">
    <property type="match status" value="1"/>
</dbReference>
<dbReference type="SUPFAM" id="SSF49899">
    <property type="entry name" value="Concanavalin A-like lectins/glucanases"/>
    <property type="match status" value="1"/>
</dbReference>
<accession>A0A2K9EEV5</accession>
<feature type="domain" description="Dockerin" evidence="14">
    <location>
        <begin position="266"/>
        <end position="333"/>
    </location>
</feature>